<proteinExistence type="predicted"/>
<organism evidence="1 2">
    <name type="scientific">Trichonephila inaurata madagascariensis</name>
    <dbReference type="NCBI Taxonomy" id="2747483"/>
    <lineage>
        <taxon>Eukaryota</taxon>
        <taxon>Metazoa</taxon>
        <taxon>Ecdysozoa</taxon>
        <taxon>Arthropoda</taxon>
        <taxon>Chelicerata</taxon>
        <taxon>Arachnida</taxon>
        <taxon>Araneae</taxon>
        <taxon>Araneomorphae</taxon>
        <taxon>Entelegynae</taxon>
        <taxon>Araneoidea</taxon>
        <taxon>Nephilidae</taxon>
        <taxon>Trichonephila</taxon>
        <taxon>Trichonephila inaurata</taxon>
    </lineage>
</organism>
<dbReference type="EMBL" id="BMAV01014615">
    <property type="protein sequence ID" value="GFY63110.1"/>
    <property type="molecule type" value="Genomic_DNA"/>
</dbReference>
<protein>
    <submittedName>
        <fullName evidence="1">DUF1758 domain-containing protein</fullName>
    </submittedName>
</protein>
<evidence type="ECO:0000313" key="2">
    <source>
        <dbReference type="Proteomes" id="UP000886998"/>
    </source>
</evidence>
<gene>
    <name evidence="1" type="primary">AVEN_15182_1</name>
    <name evidence="1" type="ORF">TNIN_12301</name>
</gene>
<dbReference type="Proteomes" id="UP000886998">
    <property type="component" value="Unassembled WGS sequence"/>
</dbReference>
<dbReference type="OrthoDB" id="6436352at2759"/>
<dbReference type="InterPro" id="IPR005312">
    <property type="entry name" value="DUF1759"/>
</dbReference>
<comment type="caution">
    <text evidence="1">The sequence shown here is derived from an EMBL/GenBank/DDBJ whole genome shotgun (WGS) entry which is preliminary data.</text>
</comment>
<sequence length="463" mass="52743">MESLKIEYYEILEEEKLPKLELTFDQMEEDLESIKVGLQTLLLKHDDISKNVSIYDTALSNNDNSKSSFVKLPDVSLPEFLSHGVIENWTDFKKQFDSLITNNSALNDTQKLFYLCSALKGEARTIETSEDTFESLMTVLIKRYENKRLIINSHIMNLLKFEKLCIESSKGRRNLIDVINKNLRGLRLMDLETNELTHQFLINIIIQKIDKESRKLYEMSLTSTELPKWEIFLEFLQNRTQILENLHGVQGPPLKLKTPSENIQNSAEGSSSNALVTQPAPLLAPPSLMPYAVINNPSEPQTIQTFSSLNKSSNKFVFLSTAIVGIWSPVLNSYVRGRVILDSVSQSQFMTLQFASKLGLEKKKVNLAVSGLSENSINIKWKINNAFISNKDYSYTSPLDFPIVSSITDFVPSTQSNFRIKKFNDINRSFLADPTFDEHGKIDMIVGEELFYQIIKDGRARGK</sequence>
<reference evidence="1" key="1">
    <citation type="submission" date="2020-08" db="EMBL/GenBank/DDBJ databases">
        <title>Multicomponent nature underlies the extraordinary mechanical properties of spider dragline silk.</title>
        <authorList>
            <person name="Kono N."/>
            <person name="Nakamura H."/>
            <person name="Mori M."/>
            <person name="Yoshida Y."/>
            <person name="Ohtoshi R."/>
            <person name="Malay A.D."/>
            <person name="Moran D.A.P."/>
            <person name="Tomita M."/>
            <person name="Numata K."/>
            <person name="Arakawa K."/>
        </authorList>
    </citation>
    <scope>NUCLEOTIDE SEQUENCE</scope>
</reference>
<dbReference type="PANTHER" id="PTHR47331">
    <property type="entry name" value="PHD-TYPE DOMAIN-CONTAINING PROTEIN"/>
    <property type="match status" value="1"/>
</dbReference>
<name>A0A8X7CEF0_9ARAC</name>
<dbReference type="Pfam" id="PF03564">
    <property type="entry name" value="DUF1759"/>
    <property type="match status" value="1"/>
</dbReference>
<evidence type="ECO:0000313" key="1">
    <source>
        <dbReference type="EMBL" id="GFY63110.1"/>
    </source>
</evidence>
<accession>A0A8X7CEF0</accession>
<keyword evidence="2" id="KW-1185">Reference proteome</keyword>
<dbReference type="AlphaFoldDB" id="A0A8X7CEF0"/>